<dbReference type="EMBL" id="CP089983">
    <property type="protein sequence ID" value="WXB10230.1"/>
    <property type="molecule type" value="Genomic_DNA"/>
</dbReference>
<keyword evidence="3 7" id="KW-0418">Kinase</keyword>
<protein>
    <submittedName>
        <fullName evidence="7">Serine/threonine protein kinase</fullName>
    </submittedName>
</protein>
<keyword evidence="7" id="KW-0723">Serine/threonine-protein kinase</keyword>
<dbReference type="PROSITE" id="PS50011">
    <property type="entry name" value="PROTEIN_KINASE_DOM"/>
    <property type="match status" value="1"/>
</dbReference>
<evidence type="ECO:0000256" key="4">
    <source>
        <dbReference type="ARBA" id="ARBA00022840"/>
    </source>
</evidence>
<evidence type="ECO:0000256" key="5">
    <source>
        <dbReference type="SAM" id="Phobius"/>
    </source>
</evidence>
<keyword evidence="5" id="KW-0812">Transmembrane</keyword>
<evidence type="ECO:0000259" key="6">
    <source>
        <dbReference type="PROSITE" id="PS50011"/>
    </source>
</evidence>
<organism evidence="7 8">
    <name type="scientific">Pendulispora rubella</name>
    <dbReference type="NCBI Taxonomy" id="2741070"/>
    <lineage>
        <taxon>Bacteria</taxon>
        <taxon>Pseudomonadati</taxon>
        <taxon>Myxococcota</taxon>
        <taxon>Myxococcia</taxon>
        <taxon>Myxococcales</taxon>
        <taxon>Sorangiineae</taxon>
        <taxon>Pendulisporaceae</taxon>
        <taxon>Pendulispora</taxon>
    </lineage>
</organism>
<evidence type="ECO:0000256" key="1">
    <source>
        <dbReference type="ARBA" id="ARBA00022679"/>
    </source>
</evidence>
<feature type="transmembrane region" description="Helical" evidence="5">
    <location>
        <begin position="337"/>
        <end position="355"/>
    </location>
</feature>
<name>A0ABZ2LM56_9BACT</name>
<keyword evidence="8" id="KW-1185">Reference proteome</keyword>
<evidence type="ECO:0000256" key="3">
    <source>
        <dbReference type="ARBA" id="ARBA00022777"/>
    </source>
</evidence>
<dbReference type="GO" id="GO:0004674">
    <property type="term" value="F:protein serine/threonine kinase activity"/>
    <property type="evidence" value="ECO:0007669"/>
    <property type="project" value="UniProtKB-KW"/>
</dbReference>
<dbReference type="PANTHER" id="PTHR43289">
    <property type="entry name" value="MITOGEN-ACTIVATED PROTEIN KINASE KINASE KINASE 20-RELATED"/>
    <property type="match status" value="1"/>
</dbReference>
<evidence type="ECO:0000256" key="2">
    <source>
        <dbReference type="ARBA" id="ARBA00022741"/>
    </source>
</evidence>
<dbReference type="RefSeq" id="WP_394839907.1">
    <property type="nucleotide sequence ID" value="NZ_CP089929.1"/>
</dbReference>
<keyword evidence="5" id="KW-1133">Transmembrane helix</keyword>
<dbReference type="Gene3D" id="3.30.200.20">
    <property type="entry name" value="Phosphorylase Kinase, domain 1"/>
    <property type="match status" value="1"/>
</dbReference>
<dbReference type="CDD" id="cd14014">
    <property type="entry name" value="STKc_PknB_like"/>
    <property type="match status" value="1"/>
</dbReference>
<proteinExistence type="predicted"/>
<gene>
    <name evidence="7" type="ORF">LVJ94_23750</name>
</gene>
<feature type="domain" description="Protein kinase" evidence="6">
    <location>
        <begin position="11"/>
        <end position="290"/>
    </location>
</feature>
<evidence type="ECO:0000313" key="8">
    <source>
        <dbReference type="Proteomes" id="UP001374803"/>
    </source>
</evidence>
<dbReference type="InterPro" id="IPR011009">
    <property type="entry name" value="Kinase-like_dom_sf"/>
</dbReference>
<dbReference type="PROSITE" id="PS00108">
    <property type="entry name" value="PROTEIN_KINASE_ST"/>
    <property type="match status" value="1"/>
</dbReference>
<keyword evidence="5" id="KW-0472">Membrane</keyword>
<sequence>MFLAGDTFHRYRIEEKIGEGGLGFVYRAYDPILHREIALKIVRPEVARTPSGQLSEAALRLMREGRAVASLNHRNAVGIFDVGEIDGTPYIAMELAPGKLLSTYVGDDDVPIRLRIGWLAQIACGLDAAHKEGLVHRDVKPENVMVCDNGEVKLFDFGVVKRVTAPVLDDSEPNSEPVATRVGAVMGTPLYMAPEQALGEAVDGRSDQFAWATLAYELLSGGVHPILGKNPRGVPIVISWFQPGAGPKRLADVALELPAGVSDIVMKALSKLPADRFASMGEIVAALEAIGKAMDAAEQAGDAEIAAAPTMWQPMPIMDAMSGGTSRPRLLSRKAKAWAWALAGVLVVSVAVLGYRFGPWGRRHVAQHH</sequence>
<dbReference type="PANTHER" id="PTHR43289:SF6">
    <property type="entry name" value="SERINE_THREONINE-PROTEIN KINASE NEKL-3"/>
    <property type="match status" value="1"/>
</dbReference>
<keyword evidence="4" id="KW-0067">ATP-binding</keyword>
<accession>A0ABZ2LM56</accession>
<dbReference type="SUPFAM" id="SSF56112">
    <property type="entry name" value="Protein kinase-like (PK-like)"/>
    <property type="match status" value="1"/>
</dbReference>
<dbReference type="InterPro" id="IPR000719">
    <property type="entry name" value="Prot_kinase_dom"/>
</dbReference>
<dbReference type="InterPro" id="IPR008271">
    <property type="entry name" value="Ser/Thr_kinase_AS"/>
</dbReference>
<reference evidence="7" key="1">
    <citation type="submission" date="2021-12" db="EMBL/GenBank/DDBJ databases">
        <title>Discovery of the Pendulisporaceae a myxobacterial family with distinct sporulation behavior and unique specialized metabolism.</title>
        <authorList>
            <person name="Garcia R."/>
            <person name="Popoff A."/>
            <person name="Bader C.D."/>
            <person name="Loehr J."/>
            <person name="Walesch S."/>
            <person name="Walt C."/>
            <person name="Boldt J."/>
            <person name="Bunk B."/>
            <person name="Haeckl F.J.F.P.J."/>
            <person name="Gunesch A.P."/>
            <person name="Birkelbach J."/>
            <person name="Nuebel U."/>
            <person name="Pietschmann T."/>
            <person name="Bach T."/>
            <person name="Mueller R."/>
        </authorList>
    </citation>
    <scope>NUCLEOTIDE SEQUENCE</scope>
    <source>
        <strain evidence="7">MSr11367</strain>
    </source>
</reference>
<keyword evidence="2" id="KW-0547">Nucleotide-binding</keyword>
<dbReference type="Gene3D" id="1.10.510.10">
    <property type="entry name" value="Transferase(Phosphotransferase) domain 1"/>
    <property type="match status" value="1"/>
</dbReference>
<keyword evidence="1" id="KW-0808">Transferase</keyword>
<dbReference type="Pfam" id="PF00069">
    <property type="entry name" value="Pkinase"/>
    <property type="match status" value="1"/>
</dbReference>
<dbReference type="Proteomes" id="UP001374803">
    <property type="component" value="Chromosome"/>
</dbReference>
<dbReference type="SMART" id="SM00220">
    <property type="entry name" value="S_TKc"/>
    <property type="match status" value="1"/>
</dbReference>
<evidence type="ECO:0000313" key="7">
    <source>
        <dbReference type="EMBL" id="WXB10230.1"/>
    </source>
</evidence>